<evidence type="ECO:0000256" key="3">
    <source>
        <dbReference type="ARBA" id="ARBA00023136"/>
    </source>
</evidence>
<dbReference type="PANTHER" id="PTHR13806:SF46">
    <property type="entry name" value="FLOTILLIN-1-RELATED"/>
    <property type="match status" value="1"/>
</dbReference>
<dbReference type="PANTHER" id="PTHR13806">
    <property type="entry name" value="FLOTILLIN-RELATED"/>
    <property type="match status" value="1"/>
</dbReference>
<dbReference type="Pfam" id="PF15975">
    <property type="entry name" value="Flot"/>
    <property type="match status" value="1"/>
</dbReference>
<sequence>MFALVAIAIVFIAILGYAASRLRTVAPDEVLVIVKMGSTKSGADGVRDSSNDTIAFAGKVLVLPVVQQDFRLSLKQRQVELTVTGPDKNFINVSVLASLNFKLADSEADIRKSAQRFLTHTDQQLETSIQNSLEGSLRSIIGSMTVQEINSDRAKFMDAVLNTAKAELAEQGIQVDILNIKDIKTNDQKYWENLSKPETERAAQIAAVAASEAKQIMEAARVAQEEQTARLDKDLAVKKAAFQTEKDTQQAIADAANDLAKAQQDVEIARLQRVALAEEALVKEQQLDISEKKPADAAAYAARVHAEGLRDAAKADAEGRAYEKRTMAEAEKAATVLEASGRAESMQVEAIAEAKATELKGEAEGKSIKAIGTATAEAEKAKADALTGYTGEAIAYVLAENMPSIMAANARAVAAIDNYTVISTDGASDATKQVTRMGTEAMASLKAMTGVDLTAFLGNIAGGALAGKTAAAAGTTVAEAPQEQAAA</sequence>
<dbReference type="InterPro" id="IPR036013">
    <property type="entry name" value="Band_7/SPFH_dom_sf"/>
</dbReference>
<accession>A0A9X1SDB5</accession>
<dbReference type="InterPro" id="IPR001107">
    <property type="entry name" value="Band_7"/>
</dbReference>
<reference evidence="6" key="1">
    <citation type="submission" date="2021-10" db="EMBL/GenBank/DDBJ databases">
        <title>Novel species in genus Arthrobacter.</title>
        <authorList>
            <person name="Liu Y."/>
        </authorList>
    </citation>
    <scope>NUCLEOTIDE SEQUENCE</scope>
    <source>
        <strain evidence="6">Zg-Y453</strain>
    </source>
</reference>
<dbReference type="AlphaFoldDB" id="A0A9X1SDB5"/>
<dbReference type="InterPro" id="IPR027705">
    <property type="entry name" value="Flotillin_fam"/>
</dbReference>
<keyword evidence="3" id="KW-0472">Membrane</keyword>
<dbReference type="GO" id="GO:0072659">
    <property type="term" value="P:protein localization to plasma membrane"/>
    <property type="evidence" value="ECO:0007669"/>
    <property type="project" value="TreeGrafter"/>
</dbReference>
<dbReference type="SMART" id="SM00244">
    <property type="entry name" value="PHB"/>
    <property type="match status" value="1"/>
</dbReference>
<organism evidence="6 7">
    <name type="scientific">Arthrobacter caoxuetaonis</name>
    <dbReference type="NCBI Taxonomy" id="2886935"/>
    <lineage>
        <taxon>Bacteria</taxon>
        <taxon>Bacillati</taxon>
        <taxon>Actinomycetota</taxon>
        <taxon>Actinomycetes</taxon>
        <taxon>Micrococcales</taxon>
        <taxon>Micrococcaceae</taxon>
        <taxon>Arthrobacter</taxon>
    </lineage>
</organism>
<feature type="coiled-coil region" evidence="4">
    <location>
        <begin position="245"/>
        <end position="279"/>
    </location>
</feature>
<keyword evidence="7" id="KW-1185">Reference proteome</keyword>
<dbReference type="GO" id="GO:0002020">
    <property type="term" value="F:protease binding"/>
    <property type="evidence" value="ECO:0007669"/>
    <property type="project" value="TreeGrafter"/>
</dbReference>
<dbReference type="RefSeq" id="WP_227897456.1">
    <property type="nucleotide sequence ID" value="NZ_CP099467.1"/>
</dbReference>
<dbReference type="Gene3D" id="3.30.479.30">
    <property type="entry name" value="Band 7 domain"/>
    <property type="match status" value="1"/>
</dbReference>
<proteinExistence type="inferred from homology"/>
<dbReference type="EMBL" id="JAJFZV010000018">
    <property type="protein sequence ID" value="MCC3299470.1"/>
    <property type="molecule type" value="Genomic_DNA"/>
</dbReference>
<comment type="similarity">
    <text evidence="2">Belongs to the band 7/mec-2 family. Flotillin subfamily.</text>
</comment>
<keyword evidence="4" id="KW-0175">Coiled coil</keyword>
<comment type="caution">
    <text evidence="6">The sequence shown here is derived from an EMBL/GenBank/DDBJ whole genome shotgun (WGS) entry which is preliminary data.</text>
</comment>
<evidence type="ECO:0000256" key="4">
    <source>
        <dbReference type="SAM" id="Coils"/>
    </source>
</evidence>
<dbReference type="SUPFAM" id="SSF117892">
    <property type="entry name" value="Band 7/SPFH domain"/>
    <property type="match status" value="1"/>
</dbReference>
<dbReference type="GO" id="GO:0005886">
    <property type="term" value="C:plasma membrane"/>
    <property type="evidence" value="ECO:0007669"/>
    <property type="project" value="TreeGrafter"/>
</dbReference>
<name>A0A9X1SDB5_9MICC</name>
<evidence type="ECO:0000259" key="5">
    <source>
        <dbReference type="SMART" id="SM00244"/>
    </source>
</evidence>
<dbReference type="InterPro" id="IPR031905">
    <property type="entry name" value="Flotillin_C"/>
</dbReference>
<dbReference type="CDD" id="cd03399">
    <property type="entry name" value="SPFH_flotillin"/>
    <property type="match status" value="1"/>
</dbReference>
<feature type="domain" description="Band 7" evidence="5">
    <location>
        <begin position="20"/>
        <end position="206"/>
    </location>
</feature>
<evidence type="ECO:0000256" key="2">
    <source>
        <dbReference type="ARBA" id="ARBA00007161"/>
    </source>
</evidence>
<protein>
    <submittedName>
        <fullName evidence="6">Flotillin family protein</fullName>
    </submittedName>
</protein>
<evidence type="ECO:0000313" key="7">
    <source>
        <dbReference type="Proteomes" id="UP001139158"/>
    </source>
</evidence>
<dbReference type="Proteomes" id="UP001139158">
    <property type="component" value="Unassembled WGS sequence"/>
</dbReference>
<evidence type="ECO:0000256" key="1">
    <source>
        <dbReference type="ARBA" id="ARBA00004370"/>
    </source>
</evidence>
<gene>
    <name evidence="6" type="ORF">LJ757_16880</name>
</gene>
<comment type="subcellular location">
    <subcellularLocation>
        <location evidence="1">Membrane</location>
    </subcellularLocation>
</comment>
<dbReference type="Pfam" id="PF01145">
    <property type="entry name" value="Band_7"/>
    <property type="match status" value="1"/>
</dbReference>
<evidence type="ECO:0000313" key="6">
    <source>
        <dbReference type="EMBL" id="MCC3299470.1"/>
    </source>
</evidence>